<comment type="caution">
    <text evidence="10">The sequence shown here is derived from an EMBL/GenBank/DDBJ whole genome shotgun (WGS) entry which is preliminary data.</text>
</comment>
<keyword evidence="5 10" id="KW-0489">Methyltransferase</keyword>
<dbReference type="SUPFAM" id="SSF53335">
    <property type="entry name" value="S-adenosyl-L-methionine-dependent methyltransferases"/>
    <property type="match status" value="1"/>
</dbReference>
<comment type="subcellular location">
    <subcellularLocation>
        <location evidence="1">Cytoplasm</location>
    </subcellularLocation>
</comment>
<dbReference type="PANTHER" id="PTHR11579">
    <property type="entry name" value="PROTEIN-L-ISOASPARTATE O-METHYLTRANSFERASE"/>
    <property type="match status" value="1"/>
</dbReference>
<keyword evidence="4" id="KW-0963">Cytoplasm</keyword>
<dbReference type="CDD" id="cd02440">
    <property type="entry name" value="AdoMet_MTases"/>
    <property type="match status" value="1"/>
</dbReference>
<dbReference type="InterPro" id="IPR029063">
    <property type="entry name" value="SAM-dependent_MTases_sf"/>
</dbReference>
<organism evidence="10 11">
    <name type="scientific">Halomarina oriensis</name>
    <dbReference type="NCBI Taxonomy" id="671145"/>
    <lineage>
        <taxon>Archaea</taxon>
        <taxon>Methanobacteriati</taxon>
        <taxon>Methanobacteriota</taxon>
        <taxon>Stenosarchaea group</taxon>
        <taxon>Halobacteria</taxon>
        <taxon>Halobacteriales</taxon>
        <taxon>Natronomonadaceae</taxon>
        <taxon>Halomarina</taxon>
    </lineage>
</organism>
<dbReference type="Proteomes" id="UP000451471">
    <property type="component" value="Unassembled WGS sequence"/>
</dbReference>
<comment type="catalytic activity">
    <reaction evidence="9">
        <text>[protein]-L-isoaspartate + S-adenosyl-L-methionine = [protein]-L-isoaspartate alpha-methyl ester + S-adenosyl-L-homocysteine</text>
        <dbReference type="Rhea" id="RHEA:12705"/>
        <dbReference type="Rhea" id="RHEA-COMP:12143"/>
        <dbReference type="Rhea" id="RHEA-COMP:12144"/>
        <dbReference type="ChEBI" id="CHEBI:57856"/>
        <dbReference type="ChEBI" id="CHEBI:59789"/>
        <dbReference type="ChEBI" id="CHEBI:90596"/>
        <dbReference type="ChEBI" id="CHEBI:90598"/>
        <dbReference type="EC" id="2.1.1.77"/>
    </reaction>
</comment>
<keyword evidence="11" id="KW-1185">Reference proteome</keyword>
<keyword evidence="6 10" id="KW-0808">Transferase</keyword>
<accession>A0A6B0GLR3</accession>
<evidence type="ECO:0000256" key="3">
    <source>
        <dbReference type="ARBA" id="ARBA00011890"/>
    </source>
</evidence>
<dbReference type="GO" id="GO:0004719">
    <property type="term" value="F:protein-L-isoaspartate (D-aspartate) O-methyltransferase activity"/>
    <property type="evidence" value="ECO:0007669"/>
    <property type="project" value="UniProtKB-EC"/>
</dbReference>
<evidence type="ECO:0000313" key="11">
    <source>
        <dbReference type="Proteomes" id="UP000451471"/>
    </source>
</evidence>
<protein>
    <recommendedName>
        <fullName evidence="3">protein-L-isoaspartate(D-aspartate) O-methyltransferase</fullName>
        <ecNumber evidence="3">2.1.1.77</ecNumber>
    </recommendedName>
</protein>
<keyword evidence="7" id="KW-0949">S-adenosyl-L-methionine</keyword>
<name>A0A6B0GLR3_9EURY</name>
<dbReference type="PANTHER" id="PTHR11579:SF0">
    <property type="entry name" value="PROTEIN-L-ISOASPARTATE(D-ASPARTATE) O-METHYLTRANSFERASE"/>
    <property type="match status" value="1"/>
</dbReference>
<comment type="similarity">
    <text evidence="2">Belongs to the methyltransferase superfamily. L-isoaspartyl/D-aspartyl protein methyltransferase family.</text>
</comment>
<evidence type="ECO:0000256" key="9">
    <source>
        <dbReference type="ARBA" id="ARBA00029295"/>
    </source>
</evidence>
<evidence type="ECO:0000256" key="6">
    <source>
        <dbReference type="ARBA" id="ARBA00022679"/>
    </source>
</evidence>
<dbReference type="Pfam" id="PF01135">
    <property type="entry name" value="PCMT"/>
    <property type="match status" value="1"/>
</dbReference>
<evidence type="ECO:0000256" key="1">
    <source>
        <dbReference type="ARBA" id="ARBA00004496"/>
    </source>
</evidence>
<dbReference type="GO" id="GO:0032259">
    <property type="term" value="P:methylation"/>
    <property type="evidence" value="ECO:0007669"/>
    <property type="project" value="UniProtKB-KW"/>
</dbReference>
<evidence type="ECO:0000256" key="2">
    <source>
        <dbReference type="ARBA" id="ARBA00005369"/>
    </source>
</evidence>
<dbReference type="AlphaFoldDB" id="A0A6B0GLR3"/>
<gene>
    <name evidence="10" type="ORF">GQS65_14025</name>
</gene>
<dbReference type="EMBL" id="WSZK01000023">
    <property type="protein sequence ID" value="MWG35590.1"/>
    <property type="molecule type" value="Genomic_DNA"/>
</dbReference>
<dbReference type="EC" id="2.1.1.77" evidence="3"/>
<comment type="function">
    <text evidence="8">Catalyzes the methyl esterification of L-isoaspartyl residues in peptides and proteins that result from spontaneous decomposition of normal L-aspartyl and L-asparaginyl residues. It plays a role in the repair and/or degradation of damaged proteins.</text>
</comment>
<evidence type="ECO:0000256" key="5">
    <source>
        <dbReference type="ARBA" id="ARBA00022603"/>
    </source>
</evidence>
<dbReference type="Gene3D" id="3.40.50.150">
    <property type="entry name" value="Vaccinia Virus protein VP39"/>
    <property type="match status" value="1"/>
</dbReference>
<dbReference type="OrthoDB" id="194891at2157"/>
<sequence>MEPDVLREDMVDSLEYEAKGVVRSDAVGLAMRDVPRHEFVGDEDSAYADRAHEHHGTTVLAPSTAARLLEALAPDEGDSVLVVGAGVGYTTAVVAEIAGAANVHAIDITRPLVYEARSNLESAGYGEVLVDKRNGMHGLPEYAPYDCVLLEAAAIEPPRALVNQLADDGRLVMPQGGGSQSLVTVGPGSRVLERHGPVLFKPMLVEGEQADTVERNRTLREDREHAQRGASRRHGWEHEWLDWDERLQGRR</sequence>
<proteinExistence type="inferred from homology"/>
<evidence type="ECO:0000256" key="7">
    <source>
        <dbReference type="ARBA" id="ARBA00022691"/>
    </source>
</evidence>
<dbReference type="InterPro" id="IPR000682">
    <property type="entry name" value="PCMT"/>
</dbReference>
<evidence type="ECO:0000256" key="4">
    <source>
        <dbReference type="ARBA" id="ARBA00022490"/>
    </source>
</evidence>
<reference evidence="10 11" key="1">
    <citation type="submission" date="2019-12" db="EMBL/GenBank/DDBJ databases">
        <title>Halocatena pleomorpha gen. nov. sp. nov., an extremely halophilic archaeon of family Halobacteriaceae isolated from saltpan soil.</title>
        <authorList>
            <person name="Pal Y."/>
            <person name="Verma A."/>
            <person name="Krishnamurthi S."/>
            <person name="Kumar P."/>
        </authorList>
    </citation>
    <scope>NUCLEOTIDE SEQUENCE [LARGE SCALE GENOMIC DNA]</scope>
    <source>
        <strain evidence="10 11">JCM 16495</strain>
    </source>
</reference>
<dbReference type="RefSeq" id="WP_158205253.1">
    <property type="nucleotide sequence ID" value="NZ_WSZK01000023.1"/>
</dbReference>
<evidence type="ECO:0000256" key="8">
    <source>
        <dbReference type="ARBA" id="ARBA00025330"/>
    </source>
</evidence>
<evidence type="ECO:0000313" key="10">
    <source>
        <dbReference type="EMBL" id="MWG35590.1"/>
    </source>
</evidence>
<dbReference type="GO" id="GO:0005737">
    <property type="term" value="C:cytoplasm"/>
    <property type="evidence" value="ECO:0007669"/>
    <property type="project" value="UniProtKB-SubCell"/>
</dbReference>